<dbReference type="Proteomes" id="UP000322667">
    <property type="component" value="Chromosome D09"/>
</dbReference>
<keyword evidence="2" id="KW-1185">Reference proteome</keyword>
<protein>
    <submittedName>
        <fullName evidence="1">Uncharacterized protein</fullName>
    </submittedName>
</protein>
<proteinExistence type="predicted"/>
<gene>
    <name evidence="1" type="ORF">ES332_D09G158000v1</name>
</gene>
<evidence type="ECO:0000313" key="2">
    <source>
        <dbReference type="Proteomes" id="UP000322667"/>
    </source>
</evidence>
<dbReference type="AlphaFoldDB" id="A0A5D2JIX0"/>
<reference evidence="1 2" key="1">
    <citation type="submission" date="2019-07" db="EMBL/GenBank/DDBJ databases">
        <title>WGS assembly of Gossypium tomentosum.</title>
        <authorList>
            <person name="Chen Z.J."/>
            <person name="Sreedasyam A."/>
            <person name="Ando A."/>
            <person name="Song Q."/>
            <person name="De L."/>
            <person name="Hulse-Kemp A."/>
            <person name="Ding M."/>
            <person name="Ye W."/>
            <person name="Kirkbride R."/>
            <person name="Jenkins J."/>
            <person name="Plott C."/>
            <person name="Lovell J."/>
            <person name="Lin Y.-M."/>
            <person name="Vaughn R."/>
            <person name="Liu B."/>
            <person name="Li W."/>
            <person name="Simpson S."/>
            <person name="Scheffler B."/>
            <person name="Saski C."/>
            <person name="Grover C."/>
            <person name="Hu G."/>
            <person name="Conover J."/>
            <person name="Carlson J."/>
            <person name="Shu S."/>
            <person name="Boston L."/>
            <person name="Williams M."/>
            <person name="Peterson D."/>
            <person name="Mcgee K."/>
            <person name="Jones D."/>
            <person name="Wendel J."/>
            <person name="Stelly D."/>
            <person name="Grimwood J."/>
            <person name="Schmutz J."/>
        </authorList>
    </citation>
    <scope>NUCLEOTIDE SEQUENCE [LARGE SCALE GENOMIC DNA]</scope>
    <source>
        <strain evidence="1">7179.01</strain>
    </source>
</reference>
<organism evidence="1 2">
    <name type="scientific">Gossypium tomentosum</name>
    <name type="common">Hawaiian cotton</name>
    <name type="synonym">Gossypium sandvicense</name>
    <dbReference type="NCBI Taxonomy" id="34277"/>
    <lineage>
        <taxon>Eukaryota</taxon>
        <taxon>Viridiplantae</taxon>
        <taxon>Streptophyta</taxon>
        <taxon>Embryophyta</taxon>
        <taxon>Tracheophyta</taxon>
        <taxon>Spermatophyta</taxon>
        <taxon>Magnoliopsida</taxon>
        <taxon>eudicotyledons</taxon>
        <taxon>Gunneridae</taxon>
        <taxon>Pentapetalae</taxon>
        <taxon>rosids</taxon>
        <taxon>malvids</taxon>
        <taxon>Malvales</taxon>
        <taxon>Malvaceae</taxon>
        <taxon>Malvoideae</taxon>
        <taxon>Gossypium</taxon>
    </lineage>
</organism>
<evidence type="ECO:0000313" key="1">
    <source>
        <dbReference type="EMBL" id="TYH54289.1"/>
    </source>
</evidence>
<name>A0A5D2JIX0_GOSTO</name>
<accession>A0A5D2JIX0</accession>
<dbReference type="EMBL" id="CM017631">
    <property type="protein sequence ID" value="TYH54289.1"/>
    <property type="molecule type" value="Genomic_DNA"/>
</dbReference>
<sequence length="143" mass="16276">MDGIHRKLGFLNGTDVGSFGFRGGFSIGWKLGIDIRLWSYLQQYIDKDVLDDDGGMPWRSTEFYGSPDEKSRSASWDLLRQLSSQSTGRCLDPDDSVLGKITEVKLALNLESDKQELYWEQKAHGNWMKNGDRNTGFPFLYKG</sequence>